<evidence type="ECO:0000256" key="2">
    <source>
        <dbReference type="SAM" id="SignalP"/>
    </source>
</evidence>
<protein>
    <recommendedName>
        <fullName evidence="5">Serine carboxypeptidase-like 18</fullName>
    </recommendedName>
</protein>
<sequence>MYPNCQTMRRPFLLLHLSILLSCCCFILPWLPSSASQPVKYLPGFDGQLPFYFETGYVGVGESEDVQLFYYLVKSQGKPETDPLVLWLTGGPGCSALSGLFHEIGPVHFRLEEYNGSLPSLIINPHAWTQVASIVFVDHPVQTGFSYARTEAATLSSDSTEIDQGVEFLRKWLKDREQFKSNPVYIGGDSYAGILIPGVALRIANENEQGMEPVISLMGYLVGNGVTNATIAHNSKIKFAHGMALIPDELYESLTRSCHGEYYNVDPANSECLKHVRVFEKCISGLEQSQILLPHCVYASPRPTMMVRRRSRSLQESLELEAEPLPTLGCPTFAYLLSKYWANDEAVQSALHVRKGTIGTWERCSSRLRYTYDIPSSTEFHLQLARKGYRSLIYSGDHDMIVSYVGTLE</sequence>
<dbReference type="GO" id="GO:0019748">
    <property type="term" value="P:secondary metabolic process"/>
    <property type="evidence" value="ECO:0007669"/>
    <property type="project" value="TreeGrafter"/>
</dbReference>
<dbReference type="InterPro" id="IPR029058">
    <property type="entry name" value="AB_hydrolase_fold"/>
</dbReference>
<comment type="caution">
    <text evidence="3">The sequence shown here is derived from an EMBL/GenBank/DDBJ whole genome shotgun (WGS) entry which is preliminary data.</text>
</comment>
<dbReference type="InterPro" id="IPR001563">
    <property type="entry name" value="Peptidase_S10"/>
</dbReference>
<comment type="similarity">
    <text evidence="1">Belongs to the peptidase S10 family.</text>
</comment>
<dbReference type="Proteomes" id="UP001154282">
    <property type="component" value="Unassembled WGS sequence"/>
</dbReference>
<dbReference type="GO" id="GO:0016747">
    <property type="term" value="F:acyltransferase activity, transferring groups other than amino-acyl groups"/>
    <property type="evidence" value="ECO:0007669"/>
    <property type="project" value="TreeGrafter"/>
</dbReference>
<proteinExistence type="inferred from homology"/>
<dbReference type="AlphaFoldDB" id="A0AAV0P0M3"/>
<gene>
    <name evidence="3" type="ORF">LITE_LOCUS36204</name>
</gene>
<dbReference type="SUPFAM" id="SSF53474">
    <property type="entry name" value="alpha/beta-Hydrolases"/>
    <property type="match status" value="1"/>
</dbReference>
<reference evidence="3" key="1">
    <citation type="submission" date="2022-08" db="EMBL/GenBank/DDBJ databases">
        <authorList>
            <person name="Gutierrez-Valencia J."/>
        </authorList>
    </citation>
    <scope>NUCLEOTIDE SEQUENCE</scope>
</reference>
<keyword evidence="2" id="KW-0732">Signal</keyword>
<organism evidence="3 4">
    <name type="scientific">Linum tenue</name>
    <dbReference type="NCBI Taxonomy" id="586396"/>
    <lineage>
        <taxon>Eukaryota</taxon>
        <taxon>Viridiplantae</taxon>
        <taxon>Streptophyta</taxon>
        <taxon>Embryophyta</taxon>
        <taxon>Tracheophyta</taxon>
        <taxon>Spermatophyta</taxon>
        <taxon>Magnoliopsida</taxon>
        <taxon>eudicotyledons</taxon>
        <taxon>Gunneridae</taxon>
        <taxon>Pentapetalae</taxon>
        <taxon>rosids</taxon>
        <taxon>fabids</taxon>
        <taxon>Malpighiales</taxon>
        <taxon>Linaceae</taxon>
        <taxon>Linum</taxon>
    </lineage>
</organism>
<evidence type="ECO:0000313" key="4">
    <source>
        <dbReference type="Proteomes" id="UP001154282"/>
    </source>
</evidence>
<keyword evidence="4" id="KW-1185">Reference proteome</keyword>
<dbReference type="PANTHER" id="PTHR11802:SF29">
    <property type="entry name" value="SERINE CARBOXYPEPTIDASE-LIKE 19"/>
    <property type="match status" value="1"/>
</dbReference>
<dbReference type="GO" id="GO:0004185">
    <property type="term" value="F:serine-type carboxypeptidase activity"/>
    <property type="evidence" value="ECO:0007669"/>
    <property type="project" value="InterPro"/>
</dbReference>
<feature type="signal peptide" evidence="2">
    <location>
        <begin position="1"/>
        <end position="35"/>
    </location>
</feature>
<name>A0AAV0P0M3_9ROSI</name>
<dbReference type="EMBL" id="CAMGYJ010000008">
    <property type="protein sequence ID" value="CAI0464484.1"/>
    <property type="molecule type" value="Genomic_DNA"/>
</dbReference>
<dbReference type="FunFam" id="3.40.50.1820:FF:000072">
    <property type="entry name" value="Serine carboxypeptidase-like 19"/>
    <property type="match status" value="1"/>
</dbReference>
<evidence type="ECO:0000256" key="1">
    <source>
        <dbReference type="ARBA" id="ARBA00009431"/>
    </source>
</evidence>
<feature type="chain" id="PRO_5043740324" description="Serine carboxypeptidase-like 18" evidence="2">
    <location>
        <begin position="36"/>
        <end position="409"/>
    </location>
</feature>
<accession>A0AAV0P0M3</accession>
<dbReference type="Pfam" id="PF00450">
    <property type="entry name" value="Peptidase_S10"/>
    <property type="match status" value="1"/>
</dbReference>
<dbReference type="Gene3D" id="3.40.50.1820">
    <property type="entry name" value="alpha/beta hydrolase"/>
    <property type="match status" value="1"/>
</dbReference>
<dbReference type="PRINTS" id="PR00724">
    <property type="entry name" value="CRBOXYPTASEC"/>
</dbReference>
<evidence type="ECO:0008006" key="5">
    <source>
        <dbReference type="Google" id="ProtNLM"/>
    </source>
</evidence>
<evidence type="ECO:0000313" key="3">
    <source>
        <dbReference type="EMBL" id="CAI0464484.1"/>
    </source>
</evidence>
<dbReference type="PANTHER" id="PTHR11802">
    <property type="entry name" value="SERINE PROTEASE FAMILY S10 SERINE CARBOXYPEPTIDASE"/>
    <property type="match status" value="1"/>
</dbReference>
<dbReference type="GO" id="GO:0006508">
    <property type="term" value="P:proteolysis"/>
    <property type="evidence" value="ECO:0007669"/>
    <property type="project" value="InterPro"/>
</dbReference>